<dbReference type="Gene3D" id="3.30.450.270">
    <property type="match status" value="1"/>
</dbReference>
<evidence type="ECO:0000259" key="13">
    <source>
        <dbReference type="PROSITE" id="PS50046"/>
    </source>
</evidence>
<dbReference type="InterPro" id="IPR001294">
    <property type="entry name" value="Phytochrome"/>
</dbReference>
<dbReference type="SUPFAM" id="SSF55785">
    <property type="entry name" value="PYP-like sensor domain (PAS domain)"/>
    <property type="match status" value="1"/>
</dbReference>
<dbReference type="CDD" id="cd17546">
    <property type="entry name" value="REC_hyHK_CKI1_RcsC-like"/>
    <property type="match status" value="1"/>
</dbReference>
<dbReference type="InterPro" id="IPR016132">
    <property type="entry name" value="Phyto_chromo_attachment"/>
</dbReference>
<reference evidence="16 17" key="1">
    <citation type="journal article" date="2018" name="BMC Genomics">
        <title>Comparative genome analyses reveal sequence features reflecting distinct modes of host-adaptation between dicot and monocot powdery mildew.</title>
        <authorList>
            <person name="Wu Y."/>
            <person name="Ma X."/>
            <person name="Pan Z."/>
            <person name="Kale S.D."/>
            <person name="Song Y."/>
            <person name="King H."/>
            <person name="Zhang Q."/>
            <person name="Presley C."/>
            <person name="Deng X."/>
            <person name="Wei C.I."/>
            <person name="Xiao S."/>
        </authorList>
    </citation>
    <scope>NUCLEOTIDE SEQUENCE [LARGE SCALE GENOMIC DNA]</scope>
    <source>
        <strain evidence="16">UMSG2</strain>
    </source>
</reference>
<comment type="caution">
    <text evidence="16">The sequence shown here is derived from an EMBL/GenBank/DDBJ whole genome shotgun (WGS) entry which is preliminary data.</text>
</comment>
<dbReference type="PROSITE" id="PS50109">
    <property type="entry name" value="HIS_KIN"/>
    <property type="match status" value="1"/>
</dbReference>
<evidence type="ECO:0000259" key="15">
    <source>
        <dbReference type="PROSITE" id="PS50110"/>
    </source>
</evidence>
<keyword evidence="3" id="KW-0716">Sensory transduction</keyword>
<dbReference type="SUPFAM" id="SSF55874">
    <property type="entry name" value="ATPase domain of HSP90 chaperone/DNA topoisomerase II/histidine kinase"/>
    <property type="match status" value="1"/>
</dbReference>
<dbReference type="GO" id="GO:0009584">
    <property type="term" value="P:detection of visible light"/>
    <property type="evidence" value="ECO:0007669"/>
    <property type="project" value="InterPro"/>
</dbReference>
<dbReference type="SUPFAM" id="SSF55781">
    <property type="entry name" value="GAF domain-like"/>
    <property type="match status" value="2"/>
</dbReference>
<evidence type="ECO:0000256" key="10">
    <source>
        <dbReference type="ARBA" id="ARBA00023170"/>
    </source>
</evidence>
<feature type="region of interest" description="Disordered" evidence="12">
    <location>
        <begin position="817"/>
        <end position="839"/>
    </location>
</feature>
<accession>A0A420HWI3</accession>
<evidence type="ECO:0000259" key="14">
    <source>
        <dbReference type="PROSITE" id="PS50109"/>
    </source>
</evidence>
<evidence type="ECO:0000256" key="7">
    <source>
        <dbReference type="ARBA" id="ARBA00022840"/>
    </source>
</evidence>
<feature type="domain" description="Response regulatory" evidence="15">
    <location>
        <begin position="1130"/>
        <end position="1262"/>
    </location>
</feature>
<dbReference type="Pfam" id="PF00072">
    <property type="entry name" value="Response_reg"/>
    <property type="match status" value="1"/>
</dbReference>
<dbReference type="InterPro" id="IPR013515">
    <property type="entry name" value="Phytochrome_cen-reg"/>
</dbReference>
<organism evidence="16 17">
    <name type="scientific">Erysiphe neolycopersici</name>
    <dbReference type="NCBI Taxonomy" id="212602"/>
    <lineage>
        <taxon>Eukaryota</taxon>
        <taxon>Fungi</taxon>
        <taxon>Dikarya</taxon>
        <taxon>Ascomycota</taxon>
        <taxon>Pezizomycotina</taxon>
        <taxon>Leotiomycetes</taxon>
        <taxon>Erysiphales</taxon>
        <taxon>Erysiphaceae</taxon>
        <taxon>Erysiphe</taxon>
    </lineage>
</organism>
<evidence type="ECO:0000256" key="5">
    <source>
        <dbReference type="ARBA" id="ARBA00022741"/>
    </source>
</evidence>
<dbReference type="SMART" id="SM00387">
    <property type="entry name" value="HATPase_c"/>
    <property type="match status" value="1"/>
</dbReference>
<dbReference type="PRINTS" id="PR01033">
    <property type="entry name" value="PHYTOCHROME"/>
</dbReference>
<evidence type="ECO:0000256" key="4">
    <source>
        <dbReference type="ARBA" id="ARBA00022679"/>
    </source>
</evidence>
<dbReference type="InterPro" id="IPR003018">
    <property type="entry name" value="GAF"/>
</dbReference>
<keyword evidence="1" id="KW-0600">Photoreceptor protein</keyword>
<dbReference type="SUPFAM" id="SSF52172">
    <property type="entry name" value="CheY-like"/>
    <property type="match status" value="1"/>
</dbReference>
<keyword evidence="8" id="KW-0157">Chromophore</keyword>
<dbReference type="STRING" id="212602.A0A420HWI3"/>
<keyword evidence="2" id="KW-0597">Phosphoprotein</keyword>
<protein>
    <submittedName>
        <fullName evidence="16">Putative histidine kinase-group viii protein</fullName>
    </submittedName>
</protein>
<keyword evidence="5" id="KW-0547">Nucleotide-binding</keyword>
<dbReference type="PANTHER" id="PTHR43065">
    <property type="entry name" value="SENSOR HISTIDINE KINASE"/>
    <property type="match status" value="1"/>
</dbReference>
<evidence type="ECO:0000256" key="6">
    <source>
        <dbReference type="ARBA" id="ARBA00022777"/>
    </source>
</evidence>
<dbReference type="InterPro" id="IPR011006">
    <property type="entry name" value="CheY-like_superfamily"/>
</dbReference>
<dbReference type="GO" id="GO:0009881">
    <property type="term" value="F:photoreceptor activity"/>
    <property type="evidence" value="ECO:0007669"/>
    <property type="project" value="UniProtKB-KW"/>
</dbReference>
<dbReference type="PROSITE" id="PS50110">
    <property type="entry name" value="RESPONSE_REGULATORY"/>
    <property type="match status" value="1"/>
</dbReference>
<evidence type="ECO:0000313" key="17">
    <source>
        <dbReference type="Proteomes" id="UP000286134"/>
    </source>
</evidence>
<sequence>MRSTMRQLLGGKKSHKPPNEGSRENRPAVIDFSLNTKINDTEVKGKYVDGNLLRASGMENGSENGINGSGYGNGFVGNGFGEDISKTYTNGHGIEHDNSYNNNIAQGNTTLQTVRKNYPNAHVNNMEYNPDMRYGDVETGPGSSNLYSSHHHEDMGFQQSTARDWNQSPVHNSFMGSSSANSPRFDSIAASTMTSRTLQTRVSAITGVSSMPIQTTAPRSENRKIAERLRYDSQRPNDPPRVVATITSADFKSSKIIPCEDEPIRTPGAIQSIGALIGLKYCETGDLEVRIASENSRKILGYGPEQLFALGSFLDVLEGPSRDELIVQLDHCLQTGNRSSTSVTNPSFFHITLKFPYEPDCQLWCTMYLLPNSEGLVICEFEGYSENYYLKDVDAAKSLPQTPHGIFDSEISPDDNKKSTIRANKPLSPLAIARQRKDKMFSSLDIFCCLSRIQEQIIACRDVQQIQDVVVGLVSEVTGFHRVMSYRFDKHYNGSVEAEIVNPRASKDIYRGLHYPASDIPSQARELYKINRIRILFDREAETSRLVCREETEFKDPIDLTHSYLRAISPIHTKYLANMGVRSSVSISLVIDDNLWGLIACHGYGEFGIRISLPMRELCRSIGDCASTNIQRLLTLERIRARKLPPRFPANSSPPSSDLLALVDADFAVLNIGNKVRAIGRMEPFQEASSVINYLQSCRIDQISATMNIKTDFPELARPPGVNTLAGMLVIPLNIGKDNDFLVFFRKGQLRNINWAGNPNEKILKPSSEYLEPRASFRRFVETIYDTSKEWTEDQLDTASILALLYGRFAETWRMKNGSANSKEKEKDEPEREPTSAPVDDTFNLKAAATRVLEALKKEAQRKALDLTVSVQEDLPTIVIGDADCFKQVMLYFIRNGFRSSQSLKVDVSLIRVHEDISCVELKVQDAGPGMTEAELDETFQEFERAQSNEKWPFPSQKSSPYTSENNRGSVTLSVVATFVRSINGQIQVTSELGKGTIFTIELPYKCADLIESSSTRKPRNYLLTSPMPPKGSTKTSPSILPAVFDPTDKQSVENSTSMISIPPQPPIGLRSPDIPVRPTSRTQVHTQPENGALMISDINKNQALGLYETNGFKQDRNIQPKVSSEKQITILIADNDVASSGVLRSRLTNAGYLVDVAYDGQQCHDRFAMNPNNFDVILIELKMPLVDGVLATRMIRIAEKEARHRNDSTTLQNPKQRVHIIAISDKLEEESRFEYIQCGFDGWIPKPIDFHRLDFMLQGSNNPKLRHEALFVPGQLEKGGWFLP</sequence>
<evidence type="ECO:0000256" key="2">
    <source>
        <dbReference type="ARBA" id="ARBA00022553"/>
    </source>
</evidence>
<comment type="caution">
    <text evidence="11">Lacks conserved residue(s) required for the propagation of feature annotation.</text>
</comment>
<dbReference type="Gene3D" id="3.30.565.10">
    <property type="entry name" value="Histidine kinase-like ATPase, C-terminal domain"/>
    <property type="match status" value="1"/>
</dbReference>
<dbReference type="InterPro" id="IPR043150">
    <property type="entry name" value="Phytochrome_PHY_sf"/>
</dbReference>
<evidence type="ECO:0000256" key="11">
    <source>
        <dbReference type="PROSITE-ProRule" id="PRU00169"/>
    </source>
</evidence>
<keyword evidence="10" id="KW-0675">Receptor</keyword>
<name>A0A420HWI3_9PEZI</name>
<dbReference type="InterPro" id="IPR001789">
    <property type="entry name" value="Sig_transdc_resp-reg_receiver"/>
</dbReference>
<feature type="compositionally biased region" description="Basic and acidic residues" evidence="12">
    <location>
        <begin position="17"/>
        <end position="26"/>
    </location>
</feature>
<proteinExistence type="predicted"/>
<dbReference type="OrthoDB" id="2015534at2759"/>
<evidence type="ECO:0000313" key="16">
    <source>
        <dbReference type="EMBL" id="RKF61719.1"/>
    </source>
</evidence>
<evidence type="ECO:0000256" key="3">
    <source>
        <dbReference type="ARBA" id="ARBA00022606"/>
    </source>
</evidence>
<dbReference type="GO" id="GO:0006355">
    <property type="term" value="P:regulation of DNA-templated transcription"/>
    <property type="evidence" value="ECO:0007669"/>
    <property type="project" value="InterPro"/>
</dbReference>
<dbReference type="InterPro" id="IPR035965">
    <property type="entry name" value="PAS-like_dom_sf"/>
</dbReference>
<dbReference type="InterPro" id="IPR036890">
    <property type="entry name" value="HATPase_C_sf"/>
</dbReference>
<feature type="compositionally biased region" description="Basic and acidic residues" evidence="12">
    <location>
        <begin position="822"/>
        <end position="834"/>
    </location>
</feature>
<dbReference type="EMBL" id="MCFK01003950">
    <property type="protein sequence ID" value="RKF61719.1"/>
    <property type="molecule type" value="Genomic_DNA"/>
</dbReference>
<dbReference type="Gene3D" id="3.40.50.2300">
    <property type="match status" value="1"/>
</dbReference>
<dbReference type="Proteomes" id="UP000286134">
    <property type="component" value="Unassembled WGS sequence"/>
</dbReference>
<feature type="region of interest" description="Disordered" evidence="12">
    <location>
        <begin position="1"/>
        <end position="27"/>
    </location>
</feature>
<evidence type="ECO:0000256" key="9">
    <source>
        <dbReference type="ARBA" id="ARBA00023012"/>
    </source>
</evidence>
<dbReference type="InterPro" id="IPR005467">
    <property type="entry name" value="His_kinase_dom"/>
</dbReference>
<dbReference type="GO" id="GO:0000160">
    <property type="term" value="P:phosphorelay signal transduction system"/>
    <property type="evidence" value="ECO:0007669"/>
    <property type="project" value="UniProtKB-KW"/>
</dbReference>
<dbReference type="PANTHER" id="PTHR43065:SF10">
    <property type="entry name" value="PEROXIDE STRESS-ACTIVATED HISTIDINE KINASE MAK3"/>
    <property type="match status" value="1"/>
</dbReference>
<feature type="domain" description="Histidine kinase" evidence="14">
    <location>
        <begin position="843"/>
        <end position="1007"/>
    </location>
</feature>
<dbReference type="Gene3D" id="3.30.450.20">
    <property type="entry name" value="PAS domain"/>
    <property type="match status" value="1"/>
</dbReference>
<keyword evidence="17" id="KW-1185">Reference proteome</keyword>
<evidence type="ECO:0000256" key="8">
    <source>
        <dbReference type="ARBA" id="ARBA00022991"/>
    </source>
</evidence>
<dbReference type="InterPro" id="IPR029016">
    <property type="entry name" value="GAF-like_dom_sf"/>
</dbReference>
<keyword evidence="7" id="KW-0067">ATP-binding</keyword>
<keyword evidence="4" id="KW-0808">Transferase</keyword>
<gene>
    <name evidence="16" type="ORF">OnM2_039055</name>
</gene>
<keyword evidence="9" id="KW-0902">Two-component regulatory system</keyword>
<dbReference type="SMART" id="SM00448">
    <property type="entry name" value="REC"/>
    <property type="match status" value="1"/>
</dbReference>
<dbReference type="InterPro" id="IPR003594">
    <property type="entry name" value="HATPase_dom"/>
</dbReference>
<dbReference type="Pfam" id="PF08446">
    <property type="entry name" value="PAS_2"/>
    <property type="match status" value="1"/>
</dbReference>
<evidence type="ECO:0000256" key="12">
    <source>
        <dbReference type="SAM" id="MobiDB-lite"/>
    </source>
</evidence>
<dbReference type="GO" id="GO:0016301">
    <property type="term" value="F:kinase activity"/>
    <property type="evidence" value="ECO:0007669"/>
    <property type="project" value="UniProtKB-KW"/>
</dbReference>
<dbReference type="InterPro" id="IPR013654">
    <property type="entry name" value="PAS_2"/>
</dbReference>
<feature type="domain" description="Phytochrome chromophore attachment site" evidence="13">
    <location>
        <begin position="462"/>
        <end position="602"/>
    </location>
</feature>
<dbReference type="PROSITE" id="PS50046">
    <property type="entry name" value="PHYTOCHROME_2"/>
    <property type="match status" value="1"/>
</dbReference>
<dbReference type="Pfam" id="PF02518">
    <property type="entry name" value="HATPase_c"/>
    <property type="match status" value="1"/>
</dbReference>
<dbReference type="Pfam" id="PF00360">
    <property type="entry name" value="PHY"/>
    <property type="match status" value="1"/>
</dbReference>
<dbReference type="Gene3D" id="3.30.450.40">
    <property type="match status" value="1"/>
</dbReference>
<dbReference type="Pfam" id="PF01590">
    <property type="entry name" value="GAF"/>
    <property type="match status" value="1"/>
</dbReference>
<keyword evidence="6 16" id="KW-0418">Kinase</keyword>
<dbReference type="SMART" id="SM00065">
    <property type="entry name" value="GAF"/>
    <property type="match status" value="1"/>
</dbReference>
<evidence type="ECO:0000256" key="1">
    <source>
        <dbReference type="ARBA" id="ARBA00022543"/>
    </source>
</evidence>
<dbReference type="GO" id="GO:0005524">
    <property type="term" value="F:ATP binding"/>
    <property type="evidence" value="ECO:0007669"/>
    <property type="project" value="UniProtKB-KW"/>
</dbReference>